<gene>
    <name evidence="12" type="ORF">TK0001_1971</name>
</gene>
<evidence type="ECO:0000256" key="10">
    <source>
        <dbReference type="SAM" id="MobiDB-lite"/>
    </source>
</evidence>
<organism evidence="12 13">
    <name type="scientific">Methylorubrum extorquens</name>
    <name type="common">Methylobacterium dichloromethanicum</name>
    <name type="synonym">Methylobacterium extorquens</name>
    <dbReference type="NCBI Taxonomy" id="408"/>
    <lineage>
        <taxon>Bacteria</taxon>
        <taxon>Pseudomonadati</taxon>
        <taxon>Pseudomonadota</taxon>
        <taxon>Alphaproteobacteria</taxon>
        <taxon>Hyphomicrobiales</taxon>
        <taxon>Methylobacteriaceae</taxon>
        <taxon>Methylorubrum</taxon>
    </lineage>
</organism>
<dbReference type="PANTHER" id="PTHR30582">
    <property type="entry name" value="L,D-TRANSPEPTIDASE"/>
    <property type="match status" value="1"/>
</dbReference>
<dbReference type="GO" id="GO:0008360">
    <property type="term" value="P:regulation of cell shape"/>
    <property type="evidence" value="ECO:0007669"/>
    <property type="project" value="UniProtKB-UniRule"/>
</dbReference>
<dbReference type="InterPro" id="IPR038063">
    <property type="entry name" value="Transpep_catalytic_dom"/>
</dbReference>
<evidence type="ECO:0000256" key="7">
    <source>
        <dbReference type="ARBA" id="ARBA00022984"/>
    </source>
</evidence>
<dbReference type="GO" id="GO:0005576">
    <property type="term" value="C:extracellular region"/>
    <property type="evidence" value="ECO:0007669"/>
    <property type="project" value="TreeGrafter"/>
</dbReference>
<comment type="caution">
    <text evidence="9">Lacks conserved residue(s) required for the propagation of feature annotation.</text>
</comment>
<dbReference type="GO" id="GO:0071555">
    <property type="term" value="P:cell wall organization"/>
    <property type="evidence" value="ECO:0007669"/>
    <property type="project" value="UniProtKB-UniRule"/>
</dbReference>
<dbReference type="InterPro" id="IPR005490">
    <property type="entry name" value="LD_TPept_cat_dom"/>
</dbReference>
<protein>
    <submittedName>
        <fullName evidence="12">Putative L,D-transpeptidase catalytic domain (YkuD)</fullName>
    </submittedName>
</protein>
<dbReference type="EMBL" id="LT962688">
    <property type="protein sequence ID" value="SOR28573.1"/>
    <property type="molecule type" value="Genomic_DNA"/>
</dbReference>
<dbReference type="Pfam" id="PF03734">
    <property type="entry name" value="YkuD"/>
    <property type="match status" value="1"/>
</dbReference>
<evidence type="ECO:0000256" key="1">
    <source>
        <dbReference type="ARBA" id="ARBA00004752"/>
    </source>
</evidence>
<dbReference type="InterPro" id="IPR050979">
    <property type="entry name" value="LD-transpeptidase"/>
</dbReference>
<dbReference type="GO" id="GO:0016757">
    <property type="term" value="F:glycosyltransferase activity"/>
    <property type="evidence" value="ECO:0007669"/>
    <property type="project" value="UniProtKB-KW"/>
</dbReference>
<dbReference type="Proteomes" id="UP000233769">
    <property type="component" value="Chromosome tk0001"/>
</dbReference>
<keyword evidence="4" id="KW-0808">Transferase</keyword>
<keyword evidence="6 9" id="KW-0133">Cell shape</keyword>
<name>A0A2N9AMS0_METEX</name>
<dbReference type="GO" id="GO:0018104">
    <property type="term" value="P:peptidoglycan-protein cross-linking"/>
    <property type="evidence" value="ECO:0007669"/>
    <property type="project" value="TreeGrafter"/>
</dbReference>
<comment type="similarity">
    <text evidence="2">Belongs to the YkuD family.</text>
</comment>
<proteinExistence type="inferred from homology"/>
<dbReference type="UniPathway" id="UPA00219"/>
<dbReference type="AlphaFoldDB" id="A0A2N9AMS0"/>
<sequence length="253" mass="27185">MPMHVPIGLQDMESPESMTMDGGHADAGGSDETGLLGCRSRRLGRRSFLAGSAATLGAFGLGGCVTSDGTMLADAAKVYGPMPDEKFPIPAVDISKVNPKYYRRTVRYETKEAAGTIIVDPRNYYVYRVEGDGSATRYGANVGRDGFLWSGDAYVGRKSEWATWTPPKEMIRRQPEAAQYARGMPGGLDNPLGARTLHLYQGGAYTLYTIYASSDPESIGSGITSGCVGLLSQDMIHLYARTPVKTKVVVLPA</sequence>
<feature type="domain" description="L,D-TPase catalytic" evidence="11">
    <location>
        <begin position="115"/>
        <end position="251"/>
    </location>
</feature>
<evidence type="ECO:0000313" key="13">
    <source>
        <dbReference type="Proteomes" id="UP000233769"/>
    </source>
</evidence>
<evidence type="ECO:0000256" key="2">
    <source>
        <dbReference type="ARBA" id="ARBA00005992"/>
    </source>
</evidence>
<dbReference type="PROSITE" id="PS52029">
    <property type="entry name" value="LD_TPASE"/>
    <property type="match status" value="1"/>
</dbReference>
<dbReference type="CDD" id="cd16913">
    <property type="entry name" value="YkuD_like"/>
    <property type="match status" value="1"/>
</dbReference>
<keyword evidence="3" id="KW-0328">Glycosyltransferase</keyword>
<evidence type="ECO:0000259" key="11">
    <source>
        <dbReference type="PROSITE" id="PS52029"/>
    </source>
</evidence>
<comment type="pathway">
    <text evidence="1 9">Cell wall biogenesis; peptidoglycan biosynthesis.</text>
</comment>
<reference evidence="13" key="1">
    <citation type="submission" date="2017-10" db="EMBL/GenBank/DDBJ databases">
        <authorList>
            <person name="Regsiter A."/>
            <person name="William W."/>
        </authorList>
    </citation>
    <scope>NUCLEOTIDE SEQUENCE [LARGE SCALE GENOMIC DNA]</scope>
</reference>
<keyword evidence="8 9" id="KW-0961">Cell wall biogenesis/degradation</keyword>
<evidence type="ECO:0000256" key="8">
    <source>
        <dbReference type="ARBA" id="ARBA00023316"/>
    </source>
</evidence>
<evidence type="ECO:0000256" key="6">
    <source>
        <dbReference type="ARBA" id="ARBA00022960"/>
    </source>
</evidence>
<evidence type="ECO:0000313" key="12">
    <source>
        <dbReference type="EMBL" id="SOR28573.1"/>
    </source>
</evidence>
<evidence type="ECO:0000256" key="4">
    <source>
        <dbReference type="ARBA" id="ARBA00022679"/>
    </source>
</evidence>
<keyword evidence="7 9" id="KW-0573">Peptidoglycan synthesis</keyword>
<evidence type="ECO:0000256" key="3">
    <source>
        <dbReference type="ARBA" id="ARBA00022676"/>
    </source>
</evidence>
<evidence type="ECO:0000256" key="9">
    <source>
        <dbReference type="PROSITE-ProRule" id="PRU01373"/>
    </source>
</evidence>
<dbReference type="InterPro" id="IPR006311">
    <property type="entry name" value="TAT_signal"/>
</dbReference>
<keyword evidence="5" id="KW-0378">Hydrolase</keyword>
<accession>A0A2N9AMS0</accession>
<evidence type="ECO:0000256" key="5">
    <source>
        <dbReference type="ARBA" id="ARBA00022801"/>
    </source>
</evidence>
<dbReference type="SUPFAM" id="SSF141523">
    <property type="entry name" value="L,D-transpeptidase catalytic domain-like"/>
    <property type="match status" value="1"/>
</dbReference>
<dbReference type="PROSITE" id="PS51318">
    <property type="entry name" value="TAT"/>
    <property type="match status" value="1"/>
</dbReference>
<dbReference type="GO" id="GO:0071972">
    <property type="term" value="F:peptidoglycan L,D-transpeptidase activity"/>
    <property type="evidence" value="ECO:0007669"/>
    <property type="project" value="TreeGrafter"/>
</dbReference>
<dbReference type="Gene3D" id="2.40.440.10">
    <property type="entry name" value="L,D-transpeptidase catalytic domain-like"/>
    <property type="match status" value="1"/>
</dbReference>
<feature type="region of interest" description="Disordered" evidence="10">
    <location>
        <begin position="13"/>
        <end position="33"/>
    </location>
</feature>
<dbReference type="PANTHER" id="PTHR30582:SF24">
    <property type="entry name" value="L,D-TRANSPEPTIDASE ERFK_SRFK-RELATED"/>
    <property type="match status" value="1"/>
</dbReference>